<dbReference type="EMBL" id="MDYO01000113">
    <property type="protein sequence ID" value="OQD84798.1"/>
    <property type="molecule type" value="Genomic_DNA"/>
</dbReference>
<dbReference type="Proteomes" id="UP000191612">
    <property type="component" value="Unassembled WGS sequence"/>
</dbReference>
<proteinExistence type="predicted"/>
<comment type="caution">
    <text evidence="2">The sequence shown here is derived from an EMBL/GenBank/DDBJ whole genome shotgun (WGS) entry which is preliminary data.</text>
</comment>
<evidence type="ECO:0000313" key="2">
    <source>
        <dbReference type="EMBL" id="OQD84798.1"/>
    </source>
</evidence>
<feature type="region of interest" description="Disordered" evidence="1">
    <location>
        <begin position="40"/>
        <end position="75"/>
    </location>
</feature>
<evidence type="ECO:0000256" key="1">
    <source>
        <dbReference type="SAM" id="MobiDB-lite"/>
    </source>
</evidence>
<dbReference type="AlphaFoldDB" id="A0A1V6Q6E3"/>
<feature type="compositionally biased region" description="Low complexity" evidence="1">
    <location>
        <begin position="54"/>
        <end position="63"/>
    </location>
</feature>
<keyword evidence="3" id="KW-1185">Reference proteome</keyword>
<dbReference type="STRING" id="60172.A0A1V6Q6E3"/>
<feature type="non-terminal residue" evidence="2">
    <location>
        <position position="166"/>
    </location>
</feature>
<reference evidence="3" key="1">
    <citation type="journal article" date="2017" name="Nat. Microbiol.">
        <title>Global analysis of biosynthetic gene clusters reveals vast potential of secondary metabolite production in Penicillium species.</title>
        <authorList>
            <person name="Nielsen J.C."/>
            <person name="Grijseels S."/>
            <person name="Prigent S."/>
            <person name="Ji B."/>
            <person name="Dainat J."/>
            <person name="Nielsen K.F."/>
            <person name="Frisvad J.C."/>
            <person name="Workman M."/>
            <person name="Nielsen J."/>
        </authorList>
    </citation>
    <scope>NUCLEOTIDE SEQUENCE [LARGE SCALE GENOMIC DNA]</scope>
    <source>
        <strain evidence="3">IBT 29525</strain>
    </source>
</reference>
<accession>A0A1V6Q6E3</accession>
<evidence type="ECO:0000313" key="3">
    <source>
        <dbReference type="Proteomes" id="UP000191612"/>
    </source>
</evidence>
<sequence length="166" mass="18885">MNCTDAGAECLRNRQARVHRPRVSRFETLTQRLAKLEESTNKEATCFPTRHHAASSASSSPSANRPSITEVLNDKQKRYRAYDLHDSAPLQPPLSKHRKSQTVAQQNVHQTHSPSSTHHAYEAREYIEHELKCNPALSKDRRTALESARKFVSQLSNPTLNFDTIR</sequence>
<gene>
    <name evidence="2" type="ORF">PENSOL_c113G00514</name>
</gene>
<name>A0A1V6Q6E3_9EURO</name>
<protein>
    <submittedName>
        <fullName evidence="2">Uncharacterized protein</fullName>
    </submittedName>
</protein>
<organism evidence="2 3">
    <name type="scientific">Penicillium solitum</name>
    <dbReference type="NCBI Taxonomy" id="60172"/>
    <lineage>
        <taxon>Eukaryota</taxon>
        <taxon>Fungi</taxon>
        <taxon>Dikarya</taxon>
        <taxon>Ascomycota</taxon>
        <taxon>Pezizomycotina</taxon>
        <taxon>Eurotiomycetes</taxon>
        <taxon>Eurotiomycetidae</taxon>
        <taxon>Eurotiales</taxon>
        <taxon>Aspergillaceae</taxon>
        <taxon>Penicillium</taxon>
    </lineage>
</organism>